<reference evidence="6 7" key="1">
    <citation type="submission" date="2023-03" db="EMBL/GenBank/DDBJ databases">
        <title>Paludisphaera mucosa sp. nov. a novel planctomycete from northern fen.</title>
        <authorList>
            <person name="Ivanova A."/>
        </authorList>
    </citation>
    <scope>NUCLEOTIDE SEQUENCE [LARGE SCALE GENOMIC DNA]</scope>
    <source>
        <strain evidence="6 7">Pla2</strain>
    </source>
</reference>
<dbReference type="PIRSF" id="PIRSF005739">
    <property type="entry name" value="O-mtase"/>
    <property type="match status" value="1"/>
</dbReference>
<evidence type="ECO:0000256" key="1">
    <source>
        <dbReference type="ARBA" id="ARBA00022603"/>
    </source>
</evidence>
<dbReference type="InterPro" id="IPR036388">
    <property type="entry name" value="WH-like_DNA-bd_sf"/>
</dbReference>
<dbReference type="PROSITE" id="PS51683">
    <property type="entry name" value="SAM_OMT_II"/>
    <property type="match status" value="1"/>
</dbReference>
<dbReference type="PANTHER" id="PTHR43712:SF2">
    <property type="entry name" value="O-METHYLTRANSFERASE CICE"/>
    <property type="match status" value="1"/>
</dbReference>
<dbReference type="InterPro" id="IPR012967">
    <property type="entry name" value="COMT_dimerisation"/>
</dbReference>
<accession>A0ABT6FDA8</accession>
<dbReference type="SUPFAM" id="SSF53335">
    <property type="entry name" value="S-adenosyl-L-methionine-dependent methyltransferases"/>
    <property type="match status" value="1"/>
</dbReference>
<evidence type="ECO:0000313" key="7">
    <source>
        <dbReference type="Proteomes" id="UP001216907"/>
    </source>
</evidence>
<dbReference type="Proteomes" id="UP001216907">
    <property type="component" value="Unassembled WGS sequence"/>
</dbReference>
<dbReference type="InterPro" id="IPR029063">
    <property type="entry name" value="SAM-dependent_MTases_sf"/>
</dbReference>
<dbReference type="InterPro" id="IPR001077">
    <property type="entry name" value="COMT_C"/>
</dbReference>
<dbReference type="InterPro" id="IPR016461">
    <property type="entry name" value="COMT-like"/>
</dbReference>
<protein>
    <submittedName>
        <fullName evidence="6">Methyltransferase</fullName>
    </submittedName>
</protein>
<name>A0ABT6FDA8_9BACT</name>
<evidence type="ECO:0000259" key="4">
    <source>
        <dbReference type="Pfam" id="PF00891"/>
    </source>
</evidence>
<dbReference type="Pfam" id="PF08100">
    <property type="entry name" value="Dimerisation"/>
    <property type="match status" value="1"/>
</dbReference>
<evidence type="ECO:0000256" key="3">
    <source>
        <dbReference type="ARBA" id="ARBA00022691"/>
    </source>
</evidence>
<gene>
    <name evidence="6" type="ORF">PZE19_17345</name>
</gene>
<feature type="domain" description="O-methyltransferase dimerisation" evidence="5">
    <location>
        <begin position="12"/>
        <end position="85"/>
    </location>
</feature>
<sequence>MDEPTPQDRAFQVLAGYWGSQAVLAAAKLGIADHLAEHPRSAGQLAESLGADAPSLARLLRALVGLGVLHADQGRYGLTSFGQVLRTGVPGSMKSFFLGVMADDHRRAWGELAHSVRTGETAFDHIFGMPCFDYYARHPELSADFNDAMTAGSAAVESAATEAYDFTRFGRIADVGGGNGGFLSAVLASAPEAEGILFDTPAGLAGAKNLLKSRGVSGRCDVVPGDFFESVPSGGDLYMLKWILHDWEDRRAAAILRNCRKAAPRGAHVLLVEVVLPDGDEPTIGHLGDLNMMVMTGGRERTAGEFRSMLEAAGFSNVRVVPTRSPFALVEAEVAG</sequence>
<dbReference type="GO" id="GO:0008168">
    <property type="term" value="F:methyltransferase activity"/>
    <property type="evidence" value="ECO:0007669"/>
    <property type="project" value="UniProtKB-KW"/>
</dbReference>
<dbReference type="Gene3D" id="3.40.50.150">
    <property type="entry name" value="Vaccinia Virus protein VP39"/>
    <property type="match status" value="1"/>
</dbReference>
<dbReference type="GO" id="GO:0032259">
    <property type="term" value="P:methylation"/>
    <property type="evidence" value="ECO:0007669"/>
    <property type="project" value="UniProtKB-KW"/>
</dbReference>
<dbReference type="EMBL" id="JARRAG010000002">
    <property type="protein sequence ID" value="MDG3005555.1"/>
    <property type="molecule type" value="Genomic_DNA"/>
</dbReference>
<proteinExistence type="predicted"/>
<comment type="caution">
    <text evidence="6">The sequence shown here is derived from an EMBL/GenBank/DDBJ whole genome shotgun (WGS) entry which is preliminary data.</text>
</comment>
<evidence type="ECO:0000256" key="2">
    <source>
        <dbReference type="ARBA" id="ARBA00022679"/>
    </source>
</evidence>
<dbReference type="Gene3D" id="1.10.10.10">
    <property type="entry name" value="Winged helix-like DNA-binding domain superfamily/Winged helix DNA-binding domain"/>
    <property type="match status" value="1"/>
</dbReference>
<dbReference type="RefSeq" id="WP_277861886.1">
    <property type="nucleotide sequence ID" value="NZ_JARRAG010000002.1"/>
</dbReference>
<dbReference type="CDD" id="cd00090">
    <property type="entry name" value="HTH_ARSR"/>
    <property type="match status" value="1"/>
</dbReference>
<dbReference type="SUPFAM" id="SSF46785">
    <property type="entry name" value="Winged helix' DNA-binding domain"/>
    <property type="match status" value="1"/>
</dbReference>
<organism evidence="6 7">
    <name type="scientific">Paludisphaera mucosa</name>
    <dbReference type="NCBI Taxonomy" id="3030827"/>
    <lineage>
        <taxon>Bacteria</taxon>
        <taxon>Pseudomonadati</taxon>
        <taxon>Planctomycetota</taxon>
        <taxon>Planctomycetia</taxon>
        <taxon>Isosphaerales</taxon>
        <taxon>Isosphaeraceae</taxon>
        <taxon>Paludisphaera</taxon>
    </lineage>
</organism>
<evidence type="ECO:0000259" key="5">
    <source>
        <dbReference type="Pfam" id="PF08100"/>
    </source>
</evidence>
<keyword evidence="1 6" id="KW-0489">Methyltransferase</keyword>
<keyword evidence="2" id="KW-0808">Transferase</keyword>
<dbReference type="Gene3D" id="1.10.287.1350">
    <property type="match status" value="1"/>
</dbReference>
<evidence type="ECO:0000313" key="6">
    <source>
        <dbReference type="EMBL" id="MDG3005555.1"/>
    </source>
</evidence>
<feature type="domain" description="O-methyltransferase C-terminal" evidence="4">
    <location>
        <begin position="109"/>
        <end position="316"/>
    </location>
</feature>
<keyword evidence="7" id="KW-1185">Reference proteome</keyword>
<dbReference type="CDD" id="cd02440">
    <property type="entry name" value="AdoMet_MTases"/>
    <property type="match status" value="1"/>
</dbReference>
<dbReference type="InterPro" id="IPR011991">
    <property type="entry name" value="ArsR-like_HTH"/>
</dbReference>
<dbReference type="Pfam" id="PF00891">
    <property type="entry name" value="Methyltransf_2"/>
    <property type="match status" value="1"/>
</dbReference>
<dbReference type="InterPro" id="IPR036390">
    <property type="entry name" value="WH_DNA-bd_sf"/>
</dbReference>
<dbReference type="PANTHER" id="PTHR43712">
    <property type="entry name" value="PUTATIVE (AFU_ORTHOLOGUE AFUA_4G14580)-RELATED"/>
    <property type="match status" value="1"/>
</dbReference>
<keyword evidence="3" id="KW-0949">S-adenosyl-L-methionine</keyword>